<protein>
    <recommendedName>
        <fullName evidence="4">Carboxypeptidase-like regulatory domain-containing protein</fullName>
    </recommendedName>
</protein>
<organism evidence="2 3">
    <name type="scientific">Croceitalea vernalis</name>
    <dbReference type="NCBI Taxonomy" id="3075599"/>
    <lineage>
        <taxon>Bacteria</taxon>
        <taxon>Pseudomonadati</taxon>
        <taxon>Bacteroidota</taxon>
        <taxon>Flavobacteriia</taxon>
        <taxon>Flavobacteriales</taxon>
        <taxon>Flavobacteriaceae</taxon>
        <taxon>Croceitalea</taxon>
    </lineage>
</organism>
<gene>
    <name evidence="2" type="ORF">RM520_12050</name>
</gene>
<comment type="caution">
    <text evidence="2">The sequence shown here is derived from an EMBL/GenBank/DDBJ whole genome shotgun (WGS) entry which is preliminary data.</text>
</comment>
<evidence type="ECO:0008006" key="4">
    <source>
        <dbReference type="Google" id="ProtNLM"/>
    </source>
</evidence>
<dbReference type="InterPro" id="IPR008969">
    <property type="entry name" value="CarboxyPept-like_regulatory"/>
</dbReference>
<name>A0ABU3BJN2_9FLAO</name>
<evidence type="ECO:0000313" key="2">
    <source>
        <dbReference type="EMBL" id="MDT0622361.1"/>
    </source>
</evidence>
<dbReference type="EMBL" id="JAVRHU010000003">
    <property type="protein sequence ID" value="MDT0622361.1"/>
    <property type="molecule type" value="Genomic_DNA"/>
</dbReference>
<keyword evidence="1" id="KW-0732">Signal</keyword>
<accession>A0ABU3BJN2</accession>
<feature type="signal peptide" evidence="1">
    <location>
        <begin position="1"/>
        <end position="20"/>
    </location>
</feature>
<feature type="chain" id="PRO_5046983262" description="Carboxypeptidase-like regulatory domain-containing protein" evidence="1">
    <location>
        <begin position="21"/>
        <end position="496"/>
    </location>
</feature>
<reference evidence="2 3" key="1">
    <citation type="submission" date="2023-09" db="EMBL/GenBank/DDBJ databases">
        <authorList>
            <person name="Rey-Velasco X."/>
        </authorList>
    </citation>
    <scope>NUCLEOTIDE SEQUENCE [LARGE SCALE GENOMIC DNA]</scope>
    <source>
        <strain evidence="2 3">P007</strain>
    </source>
</reference>
<sequence length="496" mass="57036">MNLRKQFIFLFLLSCFSLCAQRYSATIIDSETKYSIPYATVQYGDDLGTITNENGEFSFHLGRTVAPLDSVYVSCMGYGKSAFTYSELAKDTLQLHAKSLELVGVELVGQGLTAEEIVERMKIQVPDNYQTLPVQKRFFLRQSTNDKIERAELKLVSSSIDRINQLLLDSITKALPKKSEYHTETLGELYKKQDSIKLIVTKAAELYDLENQATFEALGGRLENIIKKHTKSDSYFKIKTGPISSKYQFNNGPNSILKDGKNDIELKKLTQRNFISKRKERLRLIETQVFGKKSRLDVISKSNRYIFTLQNTIKTSENNRQYIISFAPKKYAALNGKLYINTDDFALTRIEYTNEKPIKPLKLLGVHYEETLYKGVAVYSKMNNGKYELTFSKLSHNQYLNAERPLKIVEKNKNTKGRRQQNEIVLELYYTSKNEHTFEWVAFERKGSSEAAFNKLPDNSTTELTYLSKYEPNFWEGHTIIEPNEAIKSFEATSTN</sequence>
<dbReference type="SUPFAM" id="SSF49464">
    <property type="entry name" value="Carboxypeptidase regulatory domain-like"/>
    <property type="match status" value="1"/>
</dbReference>
<evidence type="ECO:0000313" key="3">
    <source>
        <dbReference type="Proteomes" id="UP001250662"/>
    </source>
</evidence>
<keyword evidence="3" id="KW-1185">Reference proteome</keyword>
<dbReference type="Proteomes" id="UP001250662">
    <property type="component" value="Unassembled WGS sequence"/>
</dbReference>
<proteinExistence type="predicted"/>
<dbReference type="RefSeq" id="WP_311388186.1">
    <property type="nucleotide sequence ID" value="NZ_JAVRHU010000003.1"/>
</dbReference>
<evidence type="ECO:0000256" key="1">
    <source>
        <dbReference type="SAM" id="SignalP"/>
    </source>
</evidence>